<gene>
    <name evidence="1" type="ORF">PISMIDRAFT_13442</name>
</gene>
<name>A0A0C9Y500_9AGAM</name>
<proteinExistence type="predicted"/>
<reference evidence="1 2" key="1">
    <citation type="submission" date="2014-04" db="EMBL/GenBank/DDBJ databases">
        <authorList>
            <consortium name="DOE Joint Genome Institute"/>
            <person name="Kuo A."/>
            <person name="Kohler A."/>
            <person name="Costa M.D."/>
            <person name="Nagy L.G."/>
            <person name="Floudas D."/>
            <person name="Copeland A."/>
            <person name="Barry K.W."/>
            <person name="Cichocki N."/>
            <person name="Veneault-Fourrey C."/>
            <person name="LaButti K."/>
            <person name="Lindquist E.A."/>
            <person name="Lipzen A."/>
            <person name="Lundell T."/>
            <person name="Morin E."/>
            <person name="Murat C."/>
            <person name="Sun H."/>
            <person name="Tunlid A."/>
            <person name="Henrissat B."/>
            <person name="Grigoriev I.V."/>
            <person name="Hibbett D.S."/>
            <person name="Martin F."/>
            <person name="Nordberg H.P."/>
            <person name="Cantor M.N."/>
            <person name="Hua S.X."/>
        </authorList>
    </citation>
    <scope>NUCLEOTIDE SEQUENCE [LARGE SCALE GENOMIC DNA]</scope>
    <source>
        <strain evidence="1 2">441</strain>
    </source>
</reference>
<evidence type="ECO:0000313" key="1">
    <source>
        <dbReference type="EMBL" id="KIK19795.1"/>
    </source>
</evidence>
<protein>
    <submittedName>
        <fullName evidence="1">Uncharacterized protein</fullName>
    </submittedName>
</protein>
<dbReference type="HOGENOM" id="CLU_3125637_0_0_1"/>
<dbReference type="EMBL" id="KN833778">
    <property type="protein sequence ID" value="KIK19795.1"/>
    <property type="molecule type" value="Genomic_DNA"/>
</dbReference>
<reference evidence="2" key="2">
    <citation type="submission" date="2015-01" db="EMBL/GenBank/DDBJ databases">
        <title>Evolutionary Origins and Diversification of the Mycorrhizal Mutualists.</title>
        <authorList>
            <consortium name="DOE Joint Genome Institute"/>
            <consortium name="Mycorrhizal Genomics Consortium"/>
            <person name="Kohler A."/>
            <person name="Kuo A."/>
            <person name="Nagy L.G."/>
            <person name="Floudas D."/>
            <person name="Copeland A."/>
            <person name="Barry K.W."/>
            <person name="Cichocki N."/>
            <person name="Veneault-Fourrey C."/>
            <person name="LaButti K."/>
            <person name="Lindquist E.A."/>
            <person name="Lipzen A."/>
            <person name="Lundell T."/>
            <person name="Morin E."/>
            <person name="Murat C."/>
            <person name="Riley R."/>
            <person name="Ohm R."/>
            <person name="Sun H."/>
            <person name="Tunlid A."/>
            <person name="Henrissat B."/>
            <person name="Grigoriev I.V."/>
            <person name="Hibbett D.S."/>
            <person name="Martin F."/>
        </authorList>
    </citation>
    <scope>NUCLEOTIDE SEQUENCE [LARGE SCALE GENOMIC DNA]</scope>
    <source>
        <strain evidence="2">441</strain>
    </source>
</reference>
<keyword evidence="2" id="KW-1185">Reference proteome</keyword>
<dbReference type="AlphaFoldDB" id="A0A0C9Y500"/>
<accession>A0A0C9Y500</accession>
<sequence length="50" mass="5464">MDHVTTPNQDSPVHPIQNAGEEVLDLAFQFSNTPNAILAQCGVAERVLFK</sequence>
<organism evidence="1 2">
    <name type="scientific">Pisolithus microcarpus 441</name>
    <dbReference type="NCBI Taxonomy" id="765257"/>
    <lineage>
        <taxon>Eukaryota</taxon>
        <taxon>Fungi</taxon>
        <taxon>Dikarya</taxon>
        <taxon>Basidiomycota</taxon>
        <taxon>Agaricomycotina</taxon>
        <taxon>Agaricomycetes</taxon>
        <taxon>Agaricomycetidae</taxon>
        <taxon>Boletales</taxon>
        <taxon>Sclerodermatineae</taxon>
        <taxon>Pisolithaceae</taxon>
        <taxon>Pisolithus</taxon>
    </lineage>
</organism>
<evidence type="ECO:0000313" key="2">
    <source>
        <dbReference type="Proteomes" id="UP000054018"/>
    </source>
</evidence>
<dbReference type="Proteomes" id="UP000054018">
    <property type="component" value="Unassembled WGS sequence"/>
</dbReference>